<feature type="transmembrane region" description="Helical" evidence="6">
    <location>
        <begin position="345"/>
        <end position="366"/>
    </location>
</feature>
<evidence type="ECO:0000256" key="5">
    <source>
        <dbReference type="ARBA" id="ARBA00023136"/>
    </source>
</evidence>
<dbReference type="CDD" id="cd13125">
    <property type="entry name" value="MATE_like_10"/>
    <property type="match status" value="1"/>
</dbReference>
<feature type="transmembrane region" description="Helical" evidence="6">
    <location>
        <begin position="455"/>
        <end position="473"/>
    </location>
</feature>
<reference evidence="7 8" key="1">
    <citation type="submission" date="2020-06" db="EMBL/GenBank/DDBJ databases">
        <authorList>
            <person name="Criscuolo A."/>
        </authorList>
    </citation>
    <scope>NUCLEOTIDE SEQUENCE [LARGE SCALE GENOMIC DNA]</scope>
    <source>
        <strain evidence="7">PXU-55</strain>
    </source>
</reference>
<dbReference type="InterPro" id="IPR002797">
    <property type="entry name" value="Polysacc_synth"/>
</dbReference>
<dbReference type="InterPro" id="IPR050833">
    <property type="entry name" value="Poly_Biosynth_Transport"/>
</dbReference>
<evidence type="ECO:0000256" key="3">
    <source>
        <dbReference type="ARBA" id="ARBA00022692"/>
    </source>
</evidence>
<evidence type="ECO:0000256" key="6">
    <source>
        <dbReference type="SAM" id="Phobius"/>
    </source>
</evidence>
<feature type="transmembrane region" description="Helical" evidence="6">
    <location>
        <begin position="307"/>
        <end position="333"/>
    </location>
</feature>
<evidence type="ECO:0000256" key="4">
    <source>
        <dbReference type="ARBA" id="ARBA00022989"/>
    </source>
</evidence>
<feature type="transmembrane region" description="Helical" evidence="6">
    <location>
        <begin position="37"/>
        <end position="58"/>
    </location>
</feature>
<dbReference type="AlphaFoldDB" id="A0A9N8P3T3"/>
<dbReference type="RefSeq" id="WP_180860976.1">
    <property type="nucleotide sequence ID" value="NZ_CAIJDE010000062.1"/>
</dbReference>
<keyword evidence="5 6" id="KW-0472">Membrane</keyword>
<keyword evidence="3 6" id="KW-0812">Transmembrane</keyword>
<feature type="transmembrane region" description="Helical" evidence="6">
    <location>
        <begin position="186"/>
        <end position="205"/>
    </location>
</feature>
<accession>A0A9N8P3T3</accession>
<feature type="transmembrane region" description="Helical" evidence="6">
    <location>
        <begin position="431"/>
        <end position="449"/>
    </location>
</feature>
<dbReference type="PANTHER" id="PTHR30250:SF11">
    <property type="entry name" value="O-ANTIGEN TRANSPORTER-RELATED"/>
    <property type="match status" value="1"/>
</dbReference>
<comment type="subcellular location">
    <subcellularLocation>
        <location evidence="1">Cell membrane</location>
        <topology evidence="1">Multi-pass membrane protein</topology>
    </subcellularLocation>
</comment>
<feature type="transmembrane region" description="Helical" evidence="6">
    <location>
        <begin position="226"/>
        <end position="251"/>
    </location>
</feature>
<name>A0A9N8P3T3_9FLAO</name>
<protein>
    <submittedName>
        <fullName evidence="7">Oligosaccharide flippase family protein</fullName>
    </submittedName>
</protein>
<feature type="transmembrane region" description="Helical" evidence="6">
    <location>
        <begin position="96"/>
        <end position="115"/>
    </location>
</feature>
<organism evidence="7 8">
    <name type="scientific">Flavobacterium panici</name>
    <dbReference type="NCBI Taxonomy" id="2654843"/>
    <lineage>
        <taxon>Bacteria</taxon>
        <taxon>Pseudomonadati</taxon>
        <taxon>Bacteroidota</taxon>
        <taxon>Flavobacteriia</taxon>
        <taxon>Flavobacteriales</taxon>
        <taxon>Flavobacteriaceae</taxon>
        <taxon>Flavobacterium</taxon>
    </lineage>
</organism>
<evidence type="ECO:0000313" key="8">
    <source>
        <dbReference type="Proteomes" id="UP000533639"/>
    </source>
</evidence>
<dbReference type="EMBL" id="CAIJDE010000062">
    <property type="protein sequence ID" value="CAC9976413.1"/>
    <property type="molecule type" value="Genomic_DNA"/>
</dbReference>
<dbReference type="PANTHER" id="PTHR30250">
    <property type="entry name" value="PST FAMILY PREDICTED COLANIC ACID TRANSPORTER"/>
    <property type="match status" value="1"/>
</dbReference>
<gene>
    <name evidence="7" type="ORF">FLAPXU55_04139</name>
</gene>
<evidence type="ECO:0000313" key="7">
    <source>
        <dbReference type="EMBL" id="CAC9976413.1"/>
    </source>
</evidence>
<feature type="transmembrane region" description="Helical" evidence="6">
    <location>
        <begin position="378"/>
        <end position="395"/>
    </location>
</feature>
<keyword evidence="2" id="KW-1003">Cell membrane</keyword>
<dbReference type="GO" id="GO:0009246">
    <property type="term" value="P:enterobacterial common antigen biosynthetic process"/>
    <property type="evidence" value="ECO:0007669"/>
    <property type="project" value="InterPro"/>
</dbReference>
<feature type="transmembrane region" description="Helical" evidence="6">
    <location>
        <begin position="12"/>
        <end position="31"/>
    </location>
</feature>
<dbReference type="Proteomes" id="UP000533639">
    <property type="component" value="Unassembled WGS sequence"/>
</dbReference>
<feature type="transmembrane region" description="Helical" evidence="6">
    <location>
        <begin position="263"/>
        <end position="286"/>
    </location>
</feature>
<sequence length="494" mass="55344">MKEKHSSYQQIFKATSILGSVQVFNIIISILRSKIVAVLLGPAGMGIVSIFTSTIGLLGQITNLGLGTSAVKNISKASETHDQEKLAKTATVFRKLVWITGLFGFIVALILSPFLSEISFGNKKYTFAFVLLSITLLFTQVSAGQNVILQGMRKIQYMAKASALGALFGLIISIPMYYYWKEDGIVPAMILSSISIVVISSYYVKKIAIPSISVNSSDFKNEGMDMLRMGFLISFSSIILLIVGYIVRIYINKIGGIKDVGLYTAGFAIINTYVGMVFTAMASDYYPRLASVSDDKIKTKKTINEQAEIAILILSPILVVFLVFIHWAIILLYSNDFIEVIPMVHWATLGVFFKALSWTIAFLFLAKGESKVYFWNEVIVNAYMLILNMLGYYYYGLTGLGISFLISYFLYFIQVFFICKIFYEFDFNKEIIKIFSIQFTLAIFSFIAVYFCNVYVAYSVGLVIILISSCFSLNELDKKLDIKGIVSNKFKKKV</sequence>
<keyword evidence="4 6" id="KW-1133">Transmembrane helix</keyword>
<comment type="caution">
    <text evidence="7">The sequence shown here is derived from an EMBL/GenBank/DDBJ whole genome shotgun (WGS) entry which is preliminary data.</text>
</comment>
<dbReference type="Pfam" id="PF01943">
    <property type="entry name" value="Polysacc_synt"/>
    <property type="match status" value="1"/>
</dbReference>
<feature type="transmembrane region" description="Helical" evidence="6">
    <location>
        <begin position="161"/>
        <end position="180"/>
    </location>
</feature>
<dbReference type="InterPro" id="IPR044550">
    <property type="entry name" value="WzxE"/>
</dbReference>
<proteinExistence type="predicted"/>
<evidence type="ECO:0000256" key="1">
    <source>
        <dbReference type="ARBA" id="ARBA00004651"/>
    </source>
</evidence>
<feature type="transmembrane region" description="Helical" evidence="6">
    <location>
        <begin position="401"/>
        <end position="419"/>
    </location>
</feature>
<evidence type="ECO:0000256" key="2">
    <source>
        <dbReference type="ARBA" id="ARBA00022475"/>
    </source>
</evidence>
<dbReference type="GO" id="GO:0005886">
    <property type="term" value="C:plasma membrane"/>
    <property type="evidence" value="ECO:0007669"/>
    <property type="project" value="UniProtKB-SubCell"/>
</dbReference>
<keyword evidence="8" id="KW-1185">Reference proteome</keyword>
<feature type="transmembrane region" description="Helical" evidence="6">
    <location>
        <begin position="127"/>
        <end position="149"/>
    </location>
</feature>